<sequence length="58" mass="6360">MRLHIIVLIITLQCSSPILSAERDQGDQEAVDLAIGTKHDRDTIPLPAVPDEPAVQRC</sequence>
<keyword evidence="1" id="KW-0614">Plasmid</keyword>
<organism evidence="1 2">
    <name type="scientific">Sulfitobacter dubius</name>
    <dbReference type="NCBI Taxonomy" id="218673"/>
    <lineage>
        <taxon>Bacteria</taxon>
        <taxon>Pseudomonadati</taxon>
        <taxon>Pseudomonadota</taxon>
        <taxon>Alphaproteobacteria</taxon>
        <taxon>Rhodobacterales</taxon>
        <taxon>Roseobacteraceae</taxon>
        <taxon>Sulfitobacter</taxon>
    </lineage>
</organism>
<evidence type="ECO:0000313" key="2">
    <source>
        <dbReference type="Proteomes" id="UP000831019"/>
    </source>
</evidence>
<keyword evidence="2" id="KW-1185">Reference proteome</keyword>
<dbReference type="EMBL" id="CP085145">
    <property type="protein sequence ID" value="UOA16625.1"/>
    <property type="molecule type" value="Genomic_DNA"/>
</dbReference>
<proteinExistence type="predicted"/>
<accession>A0ABY3ZPN9</accession>
<reference evidence="2" key="1">
    <citation type="journal article" date="2022" name="Microorganisms">
        <title>Beyond the ABCs#Discovery of Three New Plasmid Types in Rhodobacterales (RepQ, RepY, RepW).</title>
        <authorList>
            <person name="Freese H.M."/>
            <person name="Ringel V."/>
            <person name="Overmann J."/>
            <person name="Petersen J."/>
        </authorList>
    </citation>
    <scope>NUCLEOTIDE SEQUENCE [LARGE SCALE GENOMIC DNA]</scope>
    <source>
        <strain evidence="2">DSM 109990</strain>
        <plasmid evidence="2">pDSM109990_a</plasmid>
    </source>
</reference>
<gene>
    <name evidence="1" type="ORF">DSM109990_03509</name>
</gene>
<geneLocation type="plasmid" evidence="1 2">
    <name>pDSM109990_a</name>
</geneLocation>
<name>A0ABY3ZPN9_9RHOB</name>
<protein>
    <submittedName>
        <fullName evidence="1">Uncharacterized protein</fullName>
    </submittedName>
</protein>
<dbReference type="Proteomes" id="UP000831019">
    <property type="component" value="Plasmid pDSM109990_a"/>
</dbReference>
<evidence type="ECO:0000313" key="1">
    <source>
        <dbReference type="EMBL" id="UOA16625.1"/>
    </source>
</evidence>